<dbReference type="Pfam" id="PF03573">
    <property type="entry name" value="OprD"/>
    <property type="match status" value="1"/>
</dbReference>
<comment type="caution">
    <text evidence="5">The sequence shown here is derived from an EMBL/GenBank/DDBJ whole genome shotgun (WGS) entry which is preliminary data.</text>
</comment>
<feature type="chain" id="PRO_5046614652" evidence="4">
    <location>
        <begin position="27"/>
        <end position="438"/>
    </location>
</feature>
<dbReference type="PANTHER" id="PTHR34596">
    <property type="entry name" value="CHITOPORIN"/>
    <property type="match status" value="1"/>
</dbReference>
<evidence type="ECO:0000256" key="1">
    <source>
        <dbReference type="ARBA" id="ARBA00009075"/>
    </source>
</evidence>
<accession>A0ABQ0A722</accession>
<evidence type="ECO:0000313" key="5">
    <source>
        <dbReference type="EMBL" id="GAA6167441.1"/>
    </source>
</evidence>
<dbReference type="PANTHER" id="PTHR34596:SF2">
    <property type="entry name" value="CHITOPORIN"/>
    <property type="match status" value="1"/>
</dbReference>
<gene>
    <name evidence="5" type="ORF">NBRC116591_12510</name>
</gene>
<evidence type="ECO:0000256" key="2">
    <source>
        <dbReference type="ARBA" id="ARBA00022448"/>
    </source>
</evidence>
<dbReference type="Proteomes" id="UP001465153">
    <property type="component" value="Unassembled WGS sequence"/>
</dbReference>
<reference evidence="5 6" key="1">
    <citation type="submission" date="2024-04" db="EMBL/GenBank/DDBJ databases">
        <title>Draft genome sequence of Sessilibacter corallicola NBRC 116591.</title>
        <authorList>
            <person name="Miyakawa T."/>
            <person name="Kusuya Y."/>
            <person name="Miura T."/>
        </authorList>
    </citation>
    <scope>NUCLEOTIDE SEQUENCE [LARGE SCALE GENOMIC DNA]</scope>
    <source>
        <strain evidence="5 6">KU-00831-HH</strain>
    </source>
</reference>
<organism evidence="5 6">
    <name type="scientific">Sessilibacter corallicola</name>
    <dbReference type="NCBI Taxonomy" id="2904075"/>
    <lineage>
        <taxon>Bacteria</taxon>
        <taxon>Pseudomonadati</taxon>
        <taxon>Pseudomonadota</taxon>
        <taxon>Gammaproteobacteria</taxon>
        <taxon>Cellvibrionales</taxon>
        <taxon>Cellvibrionaceae</taxon>
        <taxon>Sessilibacter</taxon>
    </lineage>
</organism>
<dbReference type="Gene3D" id="2.40.160.10">
    <property type="entry name" value="Porin"/>
    <property type="match status" value="1"/>
</dbReference>
<protein>
    <submittedName>
        <fullName evidence="5">OprD family outer membrane porin</fullName>
    </submittedName>
</protein>
<dbReference type="EMBL" id="BAABWN010000003">
    <property type="protein sequence ID" value="GAA6167441.1"/>
    <property type="molecule type" value="Genomic_DNA"/>
</dbReference>
<dbReference type="InterPro" id="IPR023614">
    <property type="entry name" value="Porin_dom_sf"/>
</dbReference>
<dbReference type="InterPro" id="IPR005318">
    <property type="entry name" value="OM_porin_bac"/>
</dbReference>
<keyword evidence="2" id="KW-0813">Transport</keyword>
<evidence type="ECO:0000256" key="4">
    <source>
        <dbReference type="SAM" id="SignalP"/>
    </source>
</evidence>
<comment type="similarity">
    <text evidence="1">Belongs to the outer membrane porin (Opr) (TC 1.B.25) family.</text>
</comment>
<keyword evidence="3 4" id="KW-0732">Signal</keyword>
<sequence>MMFTLTQKMTMGVGVLSLVASSMVQADAINNKHNFEFKTRFIHFDREFDNSAQNRDQSAIGYILNYQSPQFSHLIGVNLSGYYLAELDHSGSNNEDILTRESDGDLSGFSQIGEAYINVTPLKNLSIKVGRQQHHSLLFISNGSRAVPNTYRGININYQAKNHLQFYGAVYDEFSRRARDTFEEFSTDQSEEGSIDYVSVLGLKYATNQLLVELENFTADEYLTKFGLRASYLIPFEHSKLKIIGGIFTSADDGDLFVTGAENGDLDDEDAIGSVVGETSSNNDGLGGFVDFVWSKDPSEWSLAYTKIEEIWLEDNFAGYHGPNPFPTDARVGPDLTNSGENVVRLKYKYDWHNTIPGLTTTFSAAYGWDAENSEDSSLGQADENWNEIEVRYKVPQIKNLQVRGIWHQYTSDEFGQVDGVKPDQEDFRLYVDYTYRF</sequence>
<feature type="signal peptide" evidence="4">
    <location>
        <begin position="1"/>
        <end position="26"/>
    </location>
</feature>
<evidence type="ECO:0000313" key="6">
    <source>
        <dbReference type="Proteomes" id="UP001465153"/>
    </source>
</evidence>
<evidence type="ECO:0000256" key="3">
    <source>
        <dbReference type="ARBA" id="ARBA00022729"/>
    </source>
</evidence>
<proteinExistence type="inferred from homology"/>
<keyword evidence="6" id="KW-1185">Reference proteome</keyword>
<name>A0ABQ0A722_9GAMM</name>